<dbReference type="OrthoDB" id="2721675at2"/>
<evidence type="ECO:0000256" key="3">
    <source>
        <dbReference type="ARBA" id="ARBA00022969"/>
    </source>
</evidence>
<dbReference type="Pfam" id="PF08141">
    <property type="entry name" value="SspH"/>
    <property type="match status" value="1"/>
</dbReference>
<evidence type="ECO:0000256" key="1">
    <source>
        <dbReference type="ARBA" id="ARBA00004288"/>
    </source>
</evidence>
<dbReference type="eggNOG" id="ENOG5032CK3">
    <property type="taxonomic scope" value="Bacteria"/>
</dbReference>
<proteinExistence type="inferred from homology"/>
<dbReference type="GO" id="GO:0030436">
    <property type="term" value="P:asexual sporulation"/>
    <property type="evidence" value="ECO:0007669"/>
    <property type="project" value="InterPro"/>
</dbReference>
<dbReference type="RefSeq" id="WP_021290054.1">
    <property type="nucleotide sequence ID" value="NZ_BNER01000001.1"/>
</dbReference>
<dbReference type="Proteomes" id="UP000028875">
    <property type="component" value="Unassembled WGS sequence"/>
</dbReference>
<dbReference type="EMBL" id="CCDP010000001">
    <property type="protein sequence ID" value="CDQ38072.1"/>
    <property type="molecule type" value="Genomic_DNA"/>
</dbReference>
<name>A0A024Q713_9BACI</name>
<sequence length="64" mass="7446">MKKERAQEIMDALELIQVRYRGIPVYIKDLQETTATVFALDEMAEEQIVDLHGLQEVANHDEME</sequence>
<comment type="subcellular location">
    <subcellularLocation>
        <location evidence="1">Spore core</location>
    </subcellularLocation>
</comment>
<dbReference type="GO" id="GO:0042601">
    <property type="term" value="C:endospore-forming forespore"/>
    <property type="evidence" value="ECO:0007669"/>
    <property type="project" value="InterPro"/>
</dbReference>
<evidence type="ECO:0000256" key="2">
    <source>
        <dbReference type="ARBA" id="ARBA00006573"/>
    </source>
</evidence>
<comment type="caution">
    <text evidence="4">The sequence shown here is derived from an EMBL/GenBank/DDBJ whole genome shotgun (WGS) entry which is preliminary data.</text>
</comment>
<dbReference type="AlphaFoldDB" id="A0A024Q713"/>
<keyword evidence="5" id="KW-1185">Reference proteome</keyword>
<reference evidence="4 5" key="1">
    <citation type="submission" date="2014-03" db="EMBL/GenBank/DDBJ databases">
        <authorList>
            <person name="Urmite Genomes U."/>
        </authorList>
    </citation>
    <scope>NUCLEOTIDE SEQUENCE [LARGE SCALE GENOMIC DNA]</scope>
    <source>
        <strain evidence="4 5">Vm-5</strain>
    </source>
</reference>
<gene>
    <name evidence="4" type="primary">sspH</name>
    <name evidence="4" type="ORF">BN990_00339</name>
</gene>
<comment type="similarity">
    <text evidence="2">Belongs to the SspH family.</text>
</comment>
<protein>
    <submittedName>
        <fullName evidence="4">Small, acid-soluble spore protein H</fullName>
    </submittedName>
</protein>
<dbReference type="InterPro" id="IPR012610">
    <property type="entry name" value="SASP_SspH"/>
</dbReference>
<keyword evidence="3" id="KW-0749">Sporulation</keyword>
<organism evidence="4 5">
    <name type="scientific">Virgibacillus massiliensis</name>
    <dbReference type="NCBI Taxonomy" id="1462526"/>
    <lineage>
        <taxon>Bacteria</taxon>
        <taxon>Bacillati</taxon>
        <taxon>Bacillota</taxon>
        <taxon>Bacilli</taxon>
        <taxon>Bacillales</taxon>
        <taxon>Bacillaceae</taxon>
        <taxon>Virgibacillus</taxon>
    </lineage>
</organism>
<evidence type="ECO:0000313" key="5">
    <source>
        <dbReference type="Proteomes" id="UP000028875"/>
    </source>
</evidence>
<reference evidence="5" key="2">
    <citation type="submission" date="2014-05" db="EMBL/GenBank/DDBJ databases">
        <title>Draft genome sequence of Virgibacillus massiliensis Vm-5.</title>
        <authorList>
            <person name="Khelaifia S."/>
            <person name="Croce O."/>
            <person name="Lagier J.C."/>
            <person name="Raoult D."/>
        </authorList>
    </citation>
    <scope>NUCLEOTIDE SEQUENCE [LARGE SCALE GENOMIC DNA]</scope>
    <source>
        <strain evidence="5">Vm-5</strain>
    </source>
</reference>
<evidence type="ECO:0000313" key="4">
    <source>
        <dbReference type="EMBL" id="CDQ38072.1"/>
    </source>
</evidence>
<accession>A0A024Q713</accession>
<dbReference type="GO" id="GO:0030435">
    <property type="term" value="P:sporulation resulting in formation of a cellular spore"/>
    <property type="evidence" value="ECO:0007669"/>
    <property type="project" value="UniProtKB-KW"/>
</dbReference>